<feature type="compositionally biased region" description="Gly residues" evidence="9">
    <location>
        <begin position="401"/>
        <end position="424"/>
    </location>
</feature>
<dbReference type="SMART" id="SM00327">
    <property type="entry name" value="VWA"/>
    <property type="match status" value="2"/>
</dbReference>
<dbReference type="InterPro" id="IPR036465">
    <property type="entry name" value="vWFA_dom_sf"/>
</dbReference>
<dbReference type="PRINTS" id="PR00453">
    <property type="entry name" value="VWFADOMAIN"/>
</dbReference>
<dbReference type="GO" id="GO:0031012">
    <property type="term" value="C:extracellular matrix"/>
    <property type="evidence" value="ECO:0007669"/>
    <property type="project" value="TreeGrafter"/>
</dbReference>
<dbReference type="Pfam" id="PF00092">
    <property type="entry name" value="VWA"/>
    <property type="match status" value="2"/>
</dbReference>
<dbReference type="SUPFAM" id="SSF57362">
    <property type="entry name" value="BPTI-like"/>
    <property type="match status" value="1"/>
</dbReference>
<evidence type="ECO:0000256" key="8">
    <source>
        <dbReference type="ARBA" id="ARBA00023157"/>
    </source>
</evidence>
<evidence type="ECO:0000259" key="10">
    <source>
        <dbReference type="PROSITE" id="PS50234"/>
    </source>
</evidence>
<evidence type="ECO:0000256" key="4">
    <source>
        <dbReference type="ARBA" id="ARBA00022729"/>
    </source>
</evidence>
<feature type="compositionally biased region" description="Low complexity" evidence="9">
    <location>
        <begin position="694"/>
        <end position="704"/>
    </location>
</feature>
<proteinExistence type="predicted"/>
<dbReference type="Gene3D" id="3.40.50.410">
    <property type="entry name" value="von Willebrand factor, type A domain"/>
    <property type="match status" value="2"/>
</dbReference>
<dbReference type="SUPFAM" id="SSF53300">
    <property type="entry name" value="vWA-like"/>
    <property type="match status" value="2"/>
</dbReference>
<feature type="compositionally biased region" description="Basic and acidic residues" evidence="9">
    <location>
        <begin position="718"/>
        <end position="735"/>
    </location>
</feature>
<feature type="domain" description="VWFA" evidence="10">
    <location>
        <begin position="781"/>
        <end position="964"/>
    </location>
</feature>
<accession>A0AAV6G932</accession>
<dbReference type="GO" id="GO:0004867">
    <property type="term" value="F:serine-type endopeptidase inhibitor activity"/>
    <property type="evidence" value="ECO:0007669"/>
    <property type="project" value="InterPro"/>
</dbReference>
<evidence type="ECO:0000313" key="13">
    <source>
        <dbReference type="Proteomes" id="UP000823561"/>
    </source>
</evidence>
<dbReference type="Gene3D" id="4.10.410.10">
    <property type="entry name" value="Pancreatic trypsin inhibitor Kunitz domain"/>
    <property type="match status" value="1"/>
</dbReference>
<feature type="compositionally biased region" description="Basic and acidic residues" evidence="9">
    <location>
        <begin position="991"/>
        <end position="1000"/>
    </location>
</feature>
<dbReference type="GO" id="GO:0005615">
    <property type="term" value="C:extracellular space"/>
    <property type="evidence" value="ECO:0007669"/>
    <property type="project" value="TreeGrafter"/>
</dbReference>
<feature type="compositionally biased region" description="Low complexity" evidence="9">
    <location>
        <begin position="481"/>
        <end position="501"/>
    </location>
</feature>
<dbReference type="Proteomes" id="UP000823561">
    <property type="component" value="Chromosome 13"/>
</dbReference>
<evidence type="ECO:0000256" key="2">
    <source>
        <dbReference type="ARBA" id="ARBA00022525"/>
    </source>
</evidence>
<keyword evidence="2" id="KW-0964">Secreted</keyword>
<keyword evidence="4" id="KW-0732">Signal</keyword>
<feature type="compositionally biased region" description="Low complexity" evidence="9">
    <location>
        <begin position="250"/>
        <end position="261"/>
    </location>
</feature>
<dbReference type="PROSITE" id="PS00280">
    <property type="entry name" value="BPTI_KUNITZ_1"/>
    <property type="match status" value="1"/>
</dbReference>
<feature type="compositionally biased region" description="Basic and acidic residues" evidence="9">
    <location>
        <begin position="1056"/>
        <end position="1069"/>
    </location>
</feature>
<organism evidence="12 13">
    <name type="scientific">Alosa alosa</name>
    <name type="common">allis shad</name>
    <dbReference type="NCBI Taxonomy" id="278164"/>
    <lineage>
        <taxon>Eukaryota</taxon>
        <taxon>Metazoa</taxon>
        <taxon>Chordata</taxon>
        <taxon>Craniata</taxon>
        <taxon>Vertebrata</taxon>
        <taxon>Euteleostomi</taxon>
        <taxon>Actinopterygii</taxon>
        <taxon>Neopterygii</taxon>
        <taxon>Teleostei</taxon>
        <taxon>Clupei</taxon>
        <taxon>Clupeiformes</taxon>
        <taxon>Clupeoidei</taxon>
        <taxon>Clupeidae</taxon>
        <taxon>Alosa</taxon>
    </lineage>
</organism>
<dbReference type="AlphaFoldDB" id="A0AAV6G932"/>
<evidence type="ECO:0000256" key="9">
    <source>
        <dbReference type="SAM" id="MobiDB-lite"/>
    </source>
</evidence>
<reference evidence="12" key="1">
    <citation type="submission" date="2020-10" db="EMBL/GenBank/DDBJ databases">
        <title>Chromosome-scale genome assembly of the Allis shad, Alosa alosa.</title>
        <authorList>
            <person name="Margot Z."/>
            <person name="Christophe K."/>
            <person name="Cabau C."/>
            <person name="Louis A."/>
            <person name="Berthelot C."/>
            <person name="Parey E."/>
            <person name="Roest Crollius H."/>
            <person name="Montfort J."/>
            <person name="Robinson-Rechavi M."/>
            <person name="Bucao C."/>
            <person name="Bouchez O."/>
            <person name="Gislard M."/>
            <person name="Lluch J."/>
            <person name="Milhes M."/>
            <person name="Lampietro C."/>
            <person name="Lopez Roques C."/>
            <person name="Donnadieu C."/>
            <person name="Braasch I."/>
            <person name="Desvignes T."/>
            <person name="Postlethwait J."/>
            <person name="Bobe J."/>
            <person name="Guiguen Y."/>
        </authorList>
    </citation>
    <scope>NUCLEOTIDE SEQUENCE</scope>
    <source>
        <strain evidence="12">M-15738</strain>
        <tissue evidence="12">Blood</tissue>
    </source>
</reference>
<dbReference type="PROSITE" id="PS50279">
    <property type="entry name" value="BPTI_KUNITZ_2"/>
    <property type="match status" value="1"/>
</dbReference>
<comment type="caution">
    <text evidence="12">The sequence shown here is derived from an EMBL/GenBank/DDBJ whole genome shotgun (WGS) entry which is preliminary data.</text>
</comment>
<protein>
    <recommendedName>
        <fullName evidence="14">Collagen alpha-1(XXVIII) chain</fullName>
    </recommendedName>
</protein>
<evidence type="ECO:0000256" key="3">
    <source>
        <dbReference type="ARBA" id="ARBA00022530"/>
    </source>
</evidence>
<dbReference type="Pfam" id="PF00014">
    <property type="entry name" value="Kunitz_BPTI"/>
    <property type="match status" value="1"/>
</dbReference>
<dbReference type="InterPro" id="IPR008160">
    <property type="entry name" value="Collagen"/>
</dbReference>
<feature type="region of interest" description="Disordered" evidence="9">
    <location>
        <begin position="1054"/>
        <end position="1086"/>
    </location>
</feature>
<dbReference type="EMBL" id="JADWDJ010000013">
    <property type="protein sequence ID" value="KAG5271643.1"/>
    <property type="molecule type" value="Genomic_DNA"/>
</dbReference>
<evidence type="ECO:0008006" key="14">
    <source>
        <dbReference type="Google" id="ProtNLM"/>
    </source>
</evidence>
<keyword evidence="8" id="KW-1015">Disulfide bond</keyword>
<dbReference type="InterPro" id="IPR036880">
    <property type="entry name" value="Kunitz_BPTI_sf"/>
</dbReference>
<keyword evidence="13" id="KW-1185">Reference proteome</keyword>
<dbReference type="PROSITE" id="PS50234">
    <property type="entry name" value="VWFA"/>
    <property type="match status" value="2"/>
</dbReference>
<feature type="region of interest" description="Disordered" evidence="9">
    <location>
        <begin position="229"/>
        <end position="751"/>
    </location>
</feature>
<sequence length="1150" mass="117556">MERLGARGDPRDQEAIAGVKCVPWSWRLSWTAQRAKHLLFERQKAFVDTFSRGVAQLQPGGWELDIRLAAIQYSSTVFVDQRFSDWQSLEHFLQSVARMAYIGQGTYTTYAITNATQLFAQETKPESVRVALLMTDGSDHPRNPDVIAASAEAKGSGIKLFALGLSDQARQSQSSAKLRSMASSPAKMYVHSLTEANLEETLLKEISAIAKEGCLKAQPLVCACEKGDRGLAGSPGKKGDAGYDGPPGPKGSMGPPGVDGRPGVDGEEGASGFKGDKGERGDCGAPGVKGDTGLMGLSGPRGFKGEQGHLGPPGDQGSEGLPGPKGDRGPVGASGLQGDIGIGFPGQKGDKGNQGRPGPAGLVGVGQPGQAGPPGAPGPQGIQGVPGEGLPGPKGERGYEGPKGGRGQTGVGSKGDKGGAGPPGVQGPVGAPGLGIQGEKGNQGPLGPPGPRGPPGLGIMGPKGNQGFTGEPGLPGERSIGNPGPKGEPGLPGLAGASGIPGVDGASGPKGDPGLPGPRGQDGPPGRGSPGVKGDRGDRGGRGQPGGAGPPGPAGPKGSPGSPGPPGSVGPPGRGIPGEKGDSGPVGPAGTVGEPGIGIAGPKGERGIPGALGLPGAKGEGYPGPQGVPGVKGPLGEPGPEGRGLPGPKANRGATGLPGFPGATGTGQIGPKGSMGPLGPPGPQGPPGEGIQGPKGDSGYQGVPGPRGPPGEGLTGAKGDRGFPGEKGKKGDIGGHGEPGSAGPVGRVGEKGEAGLTREEVIEIVRSICGCGVRCRVSPLELVFVIDSSESVGPENFDVVKDFVNGLIDKVSVSPDVTRVGVVLYSHINVVVVNLSQVAPRDHVKSAVRRMIYLGEGTYTGSALRQANEQFRAARPGVRKIAVVITDGQTDTRDQVKLEDAVREAHLSNIEMFVIGVVNQSDPFFGDFKQELNIMATDPDDEHVHLISDFATLPALERQLLKKICETNDGAQFSRFPSSNLPPGTHTPWAETREQPERTDTPTFTGDHRRTHTGPGAPGGYEDPARPSIDATSRVDSGKSWWYNGGVAPFPYVPPEEPRWHPNGPEHRSPTQPESPPAPSLESSITLPSNFTQDEKCKDTLEPGPCRDYEVKWYYDRNANACARFWYGGCGGNRNQFESEKSCKKSCVGV</sequence>
<keyword evidence="6" id="KW-0130">Cell adhesion</keyword>
<dbReference type="PRINTS" id="PR00759">
    <property type="entry name" value="BASICPTASE"/>
</dbReference>
<dbReference type="InterPro" id="IPR002035">
    <property type="entry name" value="VWF_A"/>
</dbReference>
<dbReference type="PANTHER" id="PTHR24023">
    <property type="entry name" value="COLLAGEN ALPHA"/>
    <property type="match status" value="1"/>
</dbReference>
<gene>
    <name evidence="12" type="ORF">AALO_G00182300</name>
</gene>
<keyword evidence="7" id="KW-0176">Collagen</keyword>
<comment type="subcellular location">
    <subcellularLocation>
        <location evidence="1">Secreted</location>
        <location evidence="1">Extracellular space</location>
        <location evidence="1">Extracellular matrix</location>
    </subcellularLocation>
</comment>
<evidence type="ECO:0000259" key="11">
    <source>
        <dbReference type="PROSITE" id="PS50279"/>
    </source>
</evidence>
<name>A0AAV6G932_9TELE</name>
<feature type="domain" description="VWFA" evidence="10">
    <location>
        <begin position="40"/>
        <end position="206"/>
    </location>
</feature>
<evidence type="ECO:0000313" key="12">
    <source>
        <dbReference type="EMBL" id="KAG5271643.1"/>
    </source>
</evidence>
<evidence type="ECO:0000256" key="1">
    <source>
        <dbReference type="ARBA" id="ARBA00004498"/>
    </source>
</evidence>
<dbReference type="InterPro" id="IPR002223">
    <property type="entry name" value="Kunitz_BPTI"/>
</dbReference>
<dbReference type="GO" id="GO:0007155">
    <property type="term" value="P:cell adhesion"/>
    <property type="evidence" value="ECO:0007669"/>
    <property type="project" value="UniProtKB-KW"/>
</dbReference>
<evidence type="ECO:0000256" key="6">
    <source>
        <dbReference type="ARBA" id="ARBA00022889"/>
    </source>
</evidence>
<keyword evidence="5" id="KW-0677">Repeat</keyword>
<dbReference type="CDD" id="cd01450">
    <property type="entry name" value="vWFA_subfamily_ECM"/>
    <property type="match status" value="1"/>
</dbReference>
<dbReference type="FunFam" id="3.40.50.410:FF:000003">
    <property type="entry name" value="Collagen type VI alpha 3 chain"/>
    <property type="match status" value="1"/>
</dbReference>
<evidence type="ECO:0000256" key="5">
    <source>
        <dbReference type="ARBA" id="ARBA00022737"/>
    </source>
</evidence>
<dbReference type="GO" id="GO:0005581">
    <property type="term" value="C:collagen trimer"/>
    <property type="evidence" value="ECO:0007669"/>
    <property type="project" value="UniProtKB-KW"/>
</dbReference>
<feature type="compositionally biased region" description="Low complexity" evidence="9">
    <location>
        <begin position="625"/>
        <end position="635"/>
    </location>
</feature>
<feature type="domain" description="BPTI/Kunitz inhibitor" evidence="11">
    <location>
        <begin position="1097"/>
        <end position="1147"/>
    </location>
</feature>
<keyword evidence="3" id="KW-0272">Extracellular matrix</keyword>
<dbReference type="CDD" id="cd22628">
    <property type="entry name" value="Kunitz_collagen_alpha1_XXVIII"/>
    <property type="match status" value="1"/>
</dbReference>
<dbReference type="Pfam" id="PF01391">
    <property type="entry name" value="Collagen"/>
    <property type="match status" value="1"/>
</dbReference>
<dbReference type="FunFam" id="4.10.410.10:FF:000020">
    <property type="entry name" value="Collagen, type VI, alpha 3"/>
    <property type="match status" value="1"/>
</dbReference>
<dbReference type="InterPro" id="IPR020901">
    <property type="entry name" value="Prtase_inh_Kunz-CS"/>
</dbReference>
<feature type="region of interest" description="Disordered" evidence="9">
    <location>
        <begin position="971"/>
        <end position="1035"/>
    </location>
</feature>
<dbReference type="PANTHER" id="PTHR24023:SF1082">
    <property type="entry name" value="COLLAGEN TRIPLE HELIX REPEAT"/>
    <property type="match status" value="1"/>
</dbReference>
<evidence type="ECO:0000256" key="7">
    <source>
        <dbReference type="ARBA" id="ARBA00023119"/>
    </source>
</evidence>
<dbReference type="SMART" id="SM00131">
    <property type="entry name" value="KU"/>
    <property type="match status" value="1"/>
</dbReference>
<dbReference type="InterPro" id="IPR050149">
    <property type="entry name" value="Collagen_superfamily"/>
</dbReference>
<feature type="compositionally biased region" description="Polar residues" evidence="9">
    <location>
        <begin position="971"/>
        <end position="982"/>
    </location>
</feature>